<feature type="compositionally biased region" description="Basic and acidic residues" evidence="1">
    <location>
        <begin position="42"/>
        <end position="52"/>
    </location>
</feature>
<evidence type="ECO:0000256" key="1">
    <source>
        <dbReference type="SAM" id="MobiDB-lite"/>
    </source>
</evidence>
<dbReference type="EMBL" id="ABEU02000011">
    <property type="status" value="NOT_ANNOTATED_CDS"/>
    <property type="molecule type" value="Genomic_DNA"/>
</dbReference>
<sequence>MGNLSSLASQAESVRLLCILNEYKKLREDKDKEKRRLKNHKKVQDQAEEAHFGARASPAKPAPLSGKKVERSPRMSNIGGNGQNPASRSLYLCDAATQHPGAPELTRNGNTNARFVASNGT</sequence>
<proteinExistence type="predicted"/>
<dbReference type="Gramene" id="Pp3c11_12840V3.2">
    <property type="protein sequence ID" value="Pp3c11_12840V3.2"/>
    <property type="gene ID" value="Pp3c11_12840"/>
</dbReference>
<reference evidence="2 3" key="1">
    <citation type="journal article" date="2008" name="Science">
        <title>The Physcomitrella genome reveals evolutionary insights into the conquest of land by plants.</title>
        <authorList>
            <person name="Rensing S."/>
            <person name="Lang D."/>
            <person name="Zimmer A."/>
            <person name="Terry A."/>
            <person name="Salamov A."/>
            <person name="Shapiro H."/>
            <person name="Nishiyama T."/>
            <person name="Perroud P.-F."/>
            <person name="Lindquist E."/>
            <person name="Kamisugi Y."/>
            <person name="Tanahashi T."/>
            <person name="Sakakibara K."/>
            <person name="Fujita T."/>
            <person name="Oishi K."/>
            <person name="Shin-I T."/>
            <person name="Kuroki Y."/>
            <person name="Toyoda A."/>
            <person name="Suzuki Y."/>
            <person name="Hashimoto A."/>
            <person name="Yamaguchi K."/>
            <person name="Sugano A."/>
            <person name="Kohara Y."/>
            <person name="Fujiyama A."/>
            <person name="Anterola A."/>
            <person name="Aoki S."/>
            <person name="Ashton N."/>
            <person name="Barbazuk W.B."/>
            <person name="Barker E."/>
            <person name="Bennetzen J."/>
            <person name="Bezanilla M."/>
            <person name="Blankenship R."/>
            <person name="Cho S.H."/>
            <person name="Dutcher S."/>
            <person name="Estelle M."/>
            <person name="Fawcett J.A."/>
            <person name="Gundlach H."/>
            <person name="Hanada K."/>
            <person name="Heyl A."/>
            <person name="Hicks K.A."/>
            <person name="Hugh J."/>
            <person name="Lohr M."/>
            <person name="Mayer K."/>
            <person name="Melkozernov A."/>
            <person name="Murata T."/>
            <person name="Nelson D."/>
            <person name="Pils B."/>
            <person name="Prigge M."/>
            <person name="Reiss B."/>
            <person name="Renner T."/>
            <person name="Rombauts S."/>
            <person name="Rushton P."/>
            <person name="Sanderfoot A."/>
            <person name="Schween G."/>
            <person name="Shiu S.-H."/>
            <person name="Stueber K."/>
            <person name="Theodoulou F.L."/>
            <person name="Tu H."/>
            <person name="Van de Peer Y."/>
            <person name="Verrier P.J."/>
            <person name="Waters E."/>
            <person name="Wood A."/>
            <person name="Yang L."/>
            <person name="Cove D."/>
            <person name="Cuming A."/>
            <person name="Hasebe M."/>
            <person name="Lucas S."/>
            <person name="Mishler D.B."/>
            <person name="Reski R."/>
            <person name="Grigoriev I."/>
            <person name="Quatrano R.S."/>
            <person name="Boore J.L."/>
        </authorList>
    </citation>
    <scope>NUCLEOTIDE SEQUENCE [LARGE SCALE GENOMIC DNA]</scope>
    <source>
        <strain evidence="2 3">cv. Gransden 2004</strain>
    </source>
</reference>
<evidence type="ECO:0000313" key="3">
    <source>
        <dbReference type="Proteomes" id="UP000006727"/>
    </source>
</evidence>
<reference evidence="2 3" key="2">
    <citation type="journal article" date="2018" name="Plant J.">
        <title>The Physcomitrella patens chromosome-scale assembly reveals moss genome structure and evolution.</title>
        <authorList>
            <person name="Lang D."/>
            <person name="Ullrich K.K."/>
            <person name="Murat F."/>
            <person name="Fuchs J."/>
            <person name="Jenkins J."/>
            <person name="Haas F.B."/>
            <person name="Piednoel M."/>
            <person name="Gundlach H."/>
            <person name="Van Bel M."/>
            <person name="Meyberg R."/>
            <person name="Vives C."/>
            <person name="Morata J."/>
            <person name="Symeonidi A."/>
            <person name="Hiss M."/>
            <person name="Muchero W."/>
            <person name="Kamisugi Y."/>
            <person name="Saleh O."/>
            <person name="Blanc G."/>
            <person name="Decker E.L."/>
            <person name="van Gessel N."/>
            <person name="Grimwood J."/>
            <person name="Hayes R.D."/>
            <person name="Graham S.W."/>
            <person name="Gunter L.E."/>
            <person name="McDaniel S.F."/>
            <person name="Hoernstein S.N.W."/>
            <person name="Larsson A."/>
            <person name="Li F.W."/>
            <person name="Perroud P.F."/>
            <person name="Phillips J."/>
            <person name="Ranjan P."/>
            <person name="Rokshar D.S."/>
            <person name="Rothfels C.J."/>
            <person name="Schneider L."/>
            <person name="Shu S."/>
            <person name="Stevenson D.W."/>
            <person name="Thummler F."/>
            <person name="Tillich M."/>
            <person name="Villarreal Aguilar J.C."/>
            <person name="Widiez T."/>
            <person name="Wong G.K."/>
            <person name="Wymore A."/>
            <person name="Zhang Y."/>
            <person name="Zimmer A.D."/>
            <person name="Quatrano R.S."/>
            <person name="Mayer K.F.X."/>
            <person name="Goodstein D."/>
            <person name="Casacuberta J.M."/>
            <person name="Vandepoele K."/>
            <person name="Reski R."/>
            <person name="Cuming A.C."/>
            <person name="Tuskan G.A."/>
            <person name="Maumus F."/>
            <person name="Salse J."/>
            <person name="Schmutz J."/>
            <person name="Rensing S.A."/>
        </authorList>
    </citation>
    <scope>NUCLEOTIDE SEQUENCE [LARGE SCALE GENOMIC DNA]</scope>
    <source>
        <strain evidence="2 3">cv. Gransden 2004</strain>
    </source>
</reference>
<dbReference type="AlphaFoldDB" id="A0A7I4ADB3"/>
<organism evidence="2 3">
    <name type="scientific">Physcomitrium patens</name>
    <name type="common">Spreading-leaved earth moss</name>
    <name type="synonym">Physcomitrella patens</name>
    <dbReference type="NCBI Taxonomy" id="3218"/>
    <lineage>
        <taxon>Eukaryota</taxon>
        <taxon>Viridiplantae</taxon>
        <taxon>Streptophyta</taxon>
        <taxon>Embryophyta</taxon>
        <taxon>Bryophyta</taxon>
        <taxon>Bryophytina</taxon>
        <taxon>Bryopsida</taxon>
        <taxon>Funariidae</taxon>
        <taxon>Funariales</taxon>
        <taxon>Funariaceae</taxon>
        <taxon>Physcomitrium</taxon>
    </lineage>
</organism>
<reference evidence="2" key="3">
    <citation type="submission" date="2020-12" db="UniProtKB">
        <authorList>
            <consortium name="EnsemblPlants"/>
        </authorList>
    </citation>
    <scope>IDENTIFICATION</scope>
</reference>
<feature type="compositionally biased region" description="Polar residues" evidence="1">
    <location>
        <begin position="107"/>
        <end position="121"/>
    </location>
</feature>
<name>A0A7I4ADB3_PHYPA</name>
<feature type="region of interest" description="Disordered" evidence="1">
    <location>
        <begin position="28"/>
        <end position="86"/>
    </location>
</feature>
<accession>A0A7I4ADB3</accession>
<evidence type="ECO:0000313" key="2">
    <source>
        <dbReference type="EnsemblPlants" id="Pp3c11_12840V3.2"/>
    </source>
</evidence>
<feature type="region of interest" description="Disordered" evidence="1">
    <location>
        <begin position="99"/>
        <end position="121"/>
    </location>
</feature>
<dbReference type="EnsemblPlants" id="Pp3c11_12840V3.2">
    <property type="protein sequence ID" value="Pp3c11_12840V3.2"/>
    <property type="gene ID" value="Pp3c11_12840"/>
</dbReference>
<protein>
    <submittedName>
        <fullName evidence="2">Uncharacterized protein</fullName>
    </submittedName>
</protein>
<dbReference type="Proteomes" id="UP000006727">
    <property type="component" value="Chromosome 11"/>
</dbReference>
<keyword evidence="3" id="KW-1185">Reference proteome</keyword>